<dbReference type="EMBL" id="MTYJ01000136">
    <property type="protein sequence ID" value="OQV12782.1"/>
    <property type="molecule type" value="Genomic_DNA"/>
</dbReference>
<keyword evidence="2" id="KW-1185">Reference proteome</keyword>
<protein>
    <recommendedName>
        <fullName evidence="3">Apple domain-containing protein</fullName>
    </recommendedName>
</protein>
<reference evidence="2" key="1">
    <citation type="submission" date="2017-01" db="EMBL/GenBank/DDBJ databases">
        <title>Comparative genomics of anhydrobiosis in the tardigrade Hypsibius dujardini.</title>
        <authorList>
            <person name="Yoshida Y."/>
            <person name="Koutsovoulos G."/>
            <person name="Laetsch D."/>
            <person name="Stevens L."/>
            <person name="Kumar S."/>
            <person name="Horikawa D."/>
            <person name="Ishino K."/>
            <person name="Komine S."/>
            <person name="Tomita M."/>
            <person name="Blaxter M."/>
            <person name="Arakawa K."/>
        </authorList>
    </citation>
    <scope>NUCLEOTIDE SEQUENCE [LARGE SCALE GENOMIC DNA]</scope>
    <source>
        <strain evidence="2">Z151</strain>
    </source>
</reference>
<sequence>DYYSSYPSYPNCLGFIFNRLTDQSYIQTNSLSICPNLCVIYSRCSAVMYRADSGTGKQQVQCWI</sequence>
<gene>
    <name evidence="1" type="ORF">BV898_12909</name>
</gene>
<comment type="caution">
    <text evidence="1">The sequence shown here is derived from an EMBL/GenBank/DDBJ whole genome shotgun (WGS) entry which is preliminary data.</text>
</comment>
<evidence type="ECO:0000313" key="2">
    <source>
        <dbReference type="Proteomes" id="UP000192578"/>
    </source>
</evidence>
<proteinExistence type="predicted"/>
<evidence type="ECO:0008006" key="3">
    <source>
        <dbReference type="Google" id="ProtNLM"/>
    </source>
</evidence>
<dbReference type="AlphaFoldDB" id="A0A1W0WC92"/>
<feature type="non-terminal residue" evidence="1">
    <location>
        <position position="1"/>
    </location>
</feature>
<dbReference type="Proteomes" id="UP000192578">
    <property type="component" value="Unassembled WGS sequence"/>
</dbReference>
<evidence type="ECO:0000313" key="1">
    <source>
        <dbReference type="EMBL" id="OQV12782.1"/>
    </source>
</evidence>
<accession>A0A1W0WC92</accession>
<name>A0A1W0WC92_HYPEX</name>
<organism evidence="1 2">
    <name type="scientific">Hypsibius exemplaris</name>
    <name type="common">Freshwater tardigrade</name>
    <dbReference type="NCBI Taxonomy" id="2072580"/>
    <lineage>
        <taxon>Eukaryota</taxon>
        <taxon>Metazoa</taxon>
        <taxon>Ecdysozoa</taxon>
        <taxon>Tardigrada</taxon>
        <taxon>Eutardigrada</taxon>
        <taxon>Parachela</taxon>
        <taxon>Hypsibioidea</taxon>
        <taxon>Hypsibiidae</taxon>
        <taxon>Hypsibius</taxon>
    </lineage>
</organism>